<dbReference type="SMART" id="SM00822">
    <property type="entry name" value="PKS_KR"/>
    <property type="match status" value="1"/>
</dbReference>
<dbReference type="InterPro" id="IPR036291">
    <property type="entry name" value="NAD(P)-bd_dom_sf"/>
</dbReference>
<dbReference type="PRINTS" id="PR00081">
    <property type="entry name" value="GDHRDH"/>
</dbReference>
<accession>A0A1I1I1A7</accession>
<evidence type="ECO:0000256" key="2">
    <source>
        <dbReference type="RuleBase" id="RU000363"/>
    </source>
</evidence>
<evidence type="ECO:0000313" key="5">
    <source>
        <dbReference type="Proteomes" id="UP000198728"/>
    </source>
</evidence>
<dbReference type="RefSeq" id="WP_093360249.1">
    <property type="nucleotide sequence ID" value="NZ_FOLG01000003.1"/>
</dbReference>
<name>A0A1I1I1A7_9RHOB</name>
<dbReference type="EMBL" id="FOLG01000003">
    <property type="protein sequence ID" value="SFC27463.1"/>
    <property type="molecule type" value="Genomic_DNA"/>
</dbReference>
<dbReference type="Pfam" id="PF00106">
    <property type="entry name" value="adh_short"/>
    <property type="match status" value="1"/>
</dbReference>
<dbReference type="SUPFAM" id="SSF51735">
    <property type="entry name" value="NAD(P)-binding Rossmann-fold domains"/>
    <property type="match status" value="1"/>
</dbReference>
<evidence type="ECO:0000259" key="3">
    <source>
        <dbReference type="SMART" id="SM00822"/>
    </source>
</evidence>
<gene>
    <name evidence="4" type="ORF">SAMN04488094_103285</name>
</gene>
<dbReference type="Proteomes" id="UP000198728">
    <property type="component" value="Unassembled WGS sequence"/>
</dbReference>
<feature type="domain" description="Ketoreductase" evidence="3">
    <location>
        <begin position="7"/>
        <end position="203"/>
    </location>
</feature>
<dbReference type="FunFam" id="3.40.50.720:FF:000084">
    <property type="entry name" value="Short-chain dehydrogenase reductase"/>
    <property type="match status" value="1"/>
</dbReference>
<dbReference type="InterPro" id="IPR057326">
    <property type="entry name" value="KR_dom"/>
</dbReference>
<evidence type="ECO:0000256" key="1">
    <source>
        <dbReference type="ARBA" id="ARBA00006484"/>
    </source>
</evidence>
<dbReference type="OrthoDB" id="9804774at2"/>
<comment type="similarity">
    <text evidence="1 2">Belongs to the short-chain dehydrogenases/reductases (SDR) family.</text>
</comment>
<organism evidence="4 5">
    <name type="scientific">Tropicimonas isoalkanivorans</name>
    <dbReference type="NCBI Taxonomy" id="441112"/>
    <lineage>
        <taxon>Bacteria</taxon>
        <taxon>Pseudomonadati</taxon>
        <taxon>Pseudomonadota</taxon>
        <taxon>Alphaproteobacteria</taxon>
        <taxon>Rhodobacterales</taxon>
        <taxon>Roseobacteraceae</taxon>
        <taxon>Tropicimonas</taxon>
    </lineage>
</organism>
<sequence>MGILDGKTTIVTGAGGGIGRAVAMGLAAEGANVLVNDIGASLQGDGEDVDLAAKVCAEIKAAGGRACPSSLSITDPAAGQDLVTEAMDTFGGLDLVVNNAGILRDRMFHKMSHRDFRDVLEVHLFGSFSLSRAAASQFREQESGAFVHMTSTSALIGNFGQANYMAAKMALVGMSRGIALDMARYGVRSNCIAPFAWSRMTSSIPSETPEEKQRVERFKQMTPEKVAPLVAYLGSDLAKDVSGHVLSVRNNEIYVFNQMRPAHTLRRPEGWTARAIAEAMPEAADVLTPLERSSDIFTWDPI</sequence>
<keyword evidence="5" id="KW-1185">Reference proteome</keyword>
<dbReference type="AlphaFoldDB" id="A0A1I1I1A7"/>
<reference evidence="4 5" key="1">
    <citation type="submission" date="2016-10" db="EMBL/GenBank/DDBJ databases">
        <authorList>
            <person name="de Groot N.N."/>
        </authorList>
    </citation>
    <scope>NUCLEOTIDE SEQUENCE [LARGE SCALE GENOMIC DNA]</scope>
    <source>
        <strain evidence="4 5">DSM 19548</strain>
    </source>
</reference>
<evidence type="ECO:0000313" key="4">
    <source>
        <dbReference type="EMBL" id="SFC27463.1"/>
    </source>
</evidence>
<dbReference type="InterPro" id="IPR051687">
    <property type="entry name" value="Peroxisomal_Beta-Oxidation"/>
</dbReference>
<dbReference type="PANTHER" id="PTHR45024:SF3">
    <property type="entry name" value="BLL2957 PROTEIN"/>
    <property type="match status" value="1"/>
</dbReference>
<dbReference type="Gene3D" id="3.40.50.720">
    <property type="entry name" value="NAD(P)-binding Rossmann-like Domain"/>
    <property type="match status" value="1"/>
</dbReference>
<dbReference type="PRINTS" id="PR00080">
    <property type="entry name" value="SDRFAMILY"/>
</dbReference>
<proteinExistence type="inferred from homology"/>
<dbReference type="InterPro" id="IPR002347">
    <property type="entry name" value="SDR_fam"/>
</dbReference>
<dbReference type="PANTHER" id="PTHR45024">
    <property type="entry name" value="DEHYDROGENASES, SHORT CHAIN"/>
    <property type="match status" value="1"/>
</dbReference>
<dbReference type="STRING" id="441112.SAMN04488094_103285"/>
<protein>
    <submittedName>
        <fullName evidence="4">NAD(P)-dependent dehydrogenase, short-chain alcohol dehydrogenase family</fullName>
    </submittedName>
</protein>